<evidence type="ECO:0000313" key="2">
    <source>
        <dbReference type="EMBL" id="AZQ94101.1"/>
    </source>
</evidence>
<evidence type="ECO:0000313" key="3">
    <source>
        <dbReference type="Proteomes" id="UP000280228"/>
    </source>
</evidence>
<dbReference type="EMBL" id="CP034662">
    <property type="protein sequence ID" value="AZQ94101.1"/>
    <property type="molecule type" value="Genomic_DNA"/>
</dbReference>
<dbReference type="Proteomes" id="UP000280228">
    <property type="component" value="Chromosome"/>
</dbReference>
<keyword evidence="1" id="KW-0812">Transmembrane</keyword>
<keyword evidence="1" id="KW-1133">Transmembrane helix</keyword>
<feature type="transmembrane region" description="Helical" evidence="1">
    <location>
        <begin position="32"/>
        <end position="50"/>
    </location>
</feature>
<evidence type="ECO:0000256" key="1">
    <source>
        <dbReference type="SAM" id="Phobius"/>
    </source>
</evidence>
<sequence length="55" mass="6470">MSLSDGDERCALNLHKEYESESQPNLTNTDKFLLFYTILSVWCDYFIGFMDEILI</sequence>
<accession>A0A3S9QH72</accession>
<proteinExistence type="predicted"/>
<protein>
    <submittedName>
        <fullName evidence="2">Uncharacterized protein</fullName>
    </submittedName>
</protein>
<reference evidence="2 3" key="1">
    <citation type="submission" date="2018-12" db="EMBL/GenBank/DDBJ databases">
        <title>Persistence of Moraxella catarrhalis in Chronic Obstructive Pulmonary Disease and Regulation of the Hag/MID Adhesin.</title>
        <authorList>
            <person name="Murphy T."/>
            <person name="Zhao X."/>
            <person name="Vyas G."/>
            <person name="Aluvathingal J."/>
            <person name="Nadendla S."/>
            <person name="Tallon L."/>
            <person name="Tettelin H."/>
        </authorList>
    </citation>
    <scope>NUCLEOTIDE SEQUENCE [LARGE SCALE GENOMIC DNA]</scope>
    <source>
        <strain evidence="2 3">46P58B1</strain>
    </source>
</reference>
<name>A0A3S9QH72_MORCA</name>
<organism evidence="2 3">
    <name type="scientific">Moraxella catarrhalis</name>
    <name type="common">Branhamella catarrhalis</name>
    <dbReference type="NCBI Taxonomy" id="480"/>
    <lineage>
        <taxon>Bacteria</taxon>
        <taxon>Pseudomonadati</taxon>
        <taxon>Pseudomonadota</taxon>
        <taxon>Gammaproteobacteria</taxon>
        <taxon>Moraxellales</taxon>
        <taxon>Moraxellaceae</taxon>
        <taxon>Moraxella</taxon>
    </lineage>
</organism>
<keyword evidence="1" id="KW-0472">Membrane</keyword>
<gene>
    <name evidence="2" type="ORF">EJK53_1242</name>
</gene>
<dbReference type="AlphaFoldDB" id="A0A3S9QH72"/>